<keyword evidence="1" id="KW-0285">Flavoprotein</keyword>
<dbReference type="Pfam" id="PF00941">
    <property type="entry name" value="FAD_binding_5"/>
    <property type="match status" value="1"/>
</dbReference>
<dbReference type="InterPro" id="IPR036683">
    <property type="entry name" value="CO_DH_flav_C_dom_sf"/>
</dbReference>
<dbReference type="EMBL" id="CP054705">
    <property type="protein sequence ID" value="QQK74719.1"/>
    <property type="molecule type" value="Genomic_DNA"/>
</dbReference>
<reference evidence="5 6" key="1">
    <citation type="submission" date="2020-06" db="EMBL/GenBank/DDBJ databases">
        <title>Genomic analysis of Salicibibacter sp. NKC5-3.</title>
        <authorList>
            <person name="Oh Y.J."/>
        </authorList>
    </citation>
    <scope>NUCLEOTIDE SEQUENCE [LARGE SCALE GENOMIC DNA]</scope>
    <source>
        <strain evidence="5 6">NKC5-3</strain>
    </source>
</reference>
<keyword evidence="3" id="KW-0560">Oxidoreductase</keyword>
<dbReference type="InterPro" id="IPR005107">
    <property type="entry name" value="CO_DH_flav_C"/>
</dbReference>
<dbReference type="InterPro" id="IPR002346">
    <property type="entry name" value="Mopterin_DH_FAD-bd"/>
</dbReference>
<dbReference type="InterPro" id="IPR016166">
    <property type="entry name" value="FAD-bd_PCMH"/>
</dbReference>
<organism evidence="5 6">
    <name type="scientific">Salicibibacter cibarius</name>
    <dbReference type="NCBI Taxonomy" id="2743000"/>
    <lineage>
        <taxon>Bacteria</taxon>
        <taxon>Bacillati</taxon>
        <taxon>Bacillota</taxon>
        <taxon>Bacilli</taxon>
        <taxon>Bacillales</taxon>
        <taxon>Bacillaceae</taxon>
        <taxon>Salicibibacter</taxon>
    </lineage>
</organism>
<dbReference type="SUPFAM" id="SSF55447">
    <property type="entry name" value="CO dehydrogenase flavoprotein C-terminal domain-like"/>
    <property type="match status" value="1"/>
</dbReference>
<accession>A0A7T7CAH4</accession>
<dbReference type="InterPro" id="IPR016167">
    <property type="entry name" value="FAD-bd_PCMH_sub1"/>
</dbReference>
<dbReference type="Gene3D" id="3.30.465.10">
    <property type="match status" value="1"/>
</dbReference>
<name>A0A7T7CAH4_9BACI</name>
<keyword evidence="6" id="KW-1185">Reference proteome</keyword>
<dbReference type="PANTHER" id="PTHR42659:SF2">
    <property type="entry name" value="XANTHINE DEHYDROGENASE SUBUNIT C-RELATED"/>
    <property type="match status" value="1"/>
</dbReference>
<dbReference type="Pfam" id="PF03450">
    <property type="entry name" value="CO_deh_flav_C"/>
    <property type="match status" value="1"/>
</dbReference>
<dbReference type="GO" id="GO:0071949">
    <property type="term" value="F:FAD binding"/>
    <property type="evidence" value="ECO:0007669"/>
    <property type="project" value="InterPro"/>
</dbReference>
<evidence type="ECO:0000256" key="1">
    <source>
        <dbReference type="ARBA" id="ARBA00022630"/>
    </source>
</evidence>
<dbReference type="KEGG" id="scia:HUG15_03260"/>
<dbReference type="InterPro" id="IPR051312">
    <property type="entry name" value="Diverse_Substr_Oxidored"/>
</dbReference>
<evidence type="ECO:0000256" key="3">
    <source>
        <dbReference type="ARBA" id="ARBA00023002"/>
    </source>
</evidence>
<dbReference type="InterPro" id="IPR016169">
    <property type="entry name" value="FAD-bd_PCMH_sub2"/>
</dbReference>
<dbReference type="PROSITE" id="PS51387">
    <property type="entry name" value="FAD_PCMH"/>
    <property type="match status" value="1"/>
</dbReference>
<gene>
    <name evidence="5" type="ORF">HUG15_03260</name>
</gene>
<dbReference type="Proteomes" id="UP000595823">
    <property type="component" value="Chromosome"/>
</dbReference>
<proteinExistence type="predicted"/>
<dbReference type="SMART" id="SM01092">
    <property type="entry name" value="CO_deh_flav_C"/>
    <property type="match status" value="1"/>
</dbReference>
<dbReference type="Gene3D" id="3.30.43.10">
    <property type="entry name" value="Uridine Diphospho-n-acetylenolpyruvylglucosamine Reductase, domain 2"/>
    <property type="match status" value="1"/>
</dbReference>
<dbReference type="AlphaFoldDB" id="A0A7T7CAH4"/>
<feature type="domain" description="FAD-binding PCMH-type" evidence="4">
    <location>
        <begin position="1"/>
        <end position="177"/>
    </location>
</feature>
<dbReference type="SUPFAM" id="SSF56176">
    <property type="entry name" value="FAD-binding/transporter-associated domain-like"/>
    <property type="match status" value="1"/>
</dbReference>
<evidence type="ECO:0000313" key="6">
    <source>
        <dbReference type="Proteomes" id="UP000595823"/>
    </source>
</evidence>
<dbReference type="RefSeq" id="WP_200126988.1">
    <property type="nucleotide sequence ID" value="NZ_CP054705.1"/>
</dbReference>
<evidence type="ECO:0000256" key="2">
    <source>
        <dbReference type="ARBA" id="ARBA00022827"/>
    </source>
</evidence>
<dbReference type="InterPro" id="IPR036318">
    <property type="entry name" value="FAD-bd_PCMH-like_sf"/>
</dbReference>
<keyword evidence="2" id="KW-0274">FAD</keyword>
<dbReference type="Gene3D" id="3.30.390.50">
    <property type="entry name" value="CO dehydrogenase flavoprotein, C-terminal domain"/>
    <property type="match status" value="1"/>
</dbReference>
<sequence>MKPAHFEYLKPITPDELYNQLSFYGEDAKIMAGGQSLVPIMNMRLSTPKYIIDINHIEDFSYIKLDGDHIAIGALTRQTEVENSSIVEKYCPLLQEAIRYVGHAQIRNMGTIGGTIAHADPSAEVPCVLSTLRGEIVVANVEEERVVSPEEFFLTYMLSSLEPTEVIKEIRIPILSKDSGYAFEEIARRDGDFAILEAIAVIDLNENGQVAAAKIGVGGAGPTPEILEDVEDFVVGKELTDNVLDDACEQIKDILEPDSDLHGSAEYRKDLASVLVKRALETALTRAKEGA</sequence>
<evidence type="ECO:0000313" key="5">
    <source>
        <dbReference type="EMBL" id="QQK74719.1"/>
    </source>
</evidence>
<evidence type="ECO:0000259" key="4">
    <source>
        <dbReference type="PROSITE" id="PS51387"/>
    </source>
</evidence>
<dbReference type="PANTHER" id="PTHR42659">
    <property type="entry name" value="XANTHINE DEHYDROGENASE SUBUNIT C-RELATED"/>
    <property type="match status" value="1"/>
</dbReference>
<protein>
    <submittedName>
        <fullName evidence="5">Xanthine dehydrogenase family protein subunit M</fullName>
    </submittedName>
</protein>
<dbReference type="GO" id="GO:0016491">
    <property type="term" value="F:oxidoreductase activity"/>
    <property type="evidence" value="ECO:0007669"/>
    <property type="project" value="UniProtKB-KW"/>
</dbReference>